<reference evidence="3" key="1">
    <citation type="submission" date="2025-08" db="UniProtKB">
        <authorList>
            <consortium name="RefSeq"/>
        </authorList>
    </citation>
    <scope>IDENTIFICATION</scope>
    <source>
        <tissue evidence="3">Testes</tissue>
    </source>
</reference>
<evidence type="ECO:0000256" key="1">
    <source>
        <dbReference type="SAM" id="SignalP"/>
    </source>
</evidence>
<dbReference type="RefSeq" id="XP_006825631.1">
    <property type="nucleotide sequence ID" value="XM_006825568.1"/>
</dbReference>
<name>A0ABM0N040_SACKO</name>
<feature type="signal peptide" evidence="1">
    <location>
        <begin position="1"/>
        <end position="23"/>
    </location>
</feature>
<protein>
    <submittedName>
        <fullName evidence="3">Uncharacterized protein LOC102801591</fullName>
    </submittedName>
</protein>
<dbReference type="Proteomes" id="UP000694865">
    <property type="component" value="Unplaced"/>
</dbReference>
<gene>
    <name evidence="3" type="primary">LOC102801591</name>
</gene>
<dbReference type="GeneID" id="102801591"/>
<evidence type="ECO:0000313" key="3">
    <source>
        <dbReference type="RefSeq" id="XP_006825631.1"/>
    </source>
</evidence>
<feature type="chain" id="PRO_5047472356" evidence="1">
    <location>
        <begin position="24"/>
        <end position="194"/>
    </location>
</feature>
<sequence length="194" mass="21899">MATSFMLAAKLVVLLQLLLFSRSLKTGPNMRDTPPSICQLRRPTDDYLNHKIAEWEKASGVEIWVENVRGGNVALTVEIHVFSRNWTSLELQVRPLDKLTAIGGWTLLDDARKDIKTASCASPSDTAILYNIRNKENSNKTRLKLRWKSVTPVFDNLEIIVLINRNSTSWFTVTSSLLEKISTARKGNPLFLDS</sequence>
<keyword evidence="1" id="KW-0732">Signal</keyword>
<keyword evidence="2" id="KW-1185">Reference proteome</keyword>
<accession>A0ABM0N040</accession>
<organism evidence="2 3">
    <name type="scientific">Saccoglossus kowalevskii</name>
    <name type="common">Acorn worm</name>
    <dbReference type="NCBI Taxonomy" id="10224"/>
    <lineage>
        <taxon>Eukaryota</taxon>
        <taxon>Metazoa</taxon>
        <taxon>Hemichordata</taxon>
        <taxon>Enteropneusta</taxon>
        <taxon>Harrimaniidae</taxon>
        <taxon>Saccoglossus</taxon>
    </lineage>
</organism>
<evidence type="ECO:0000313" key="2">
    <source>
        <dbReference type="Proteomes" id="UP000694865"/>
    </source>
</evidence>
<proteinExistence type="predicted"/>